<reference evidence="1 2" key="1">
    <citation type="journal article" date="2018" name="G3 (Bethesda)">
        <title>Phylogenetic and Phylogenomic Definition of Rhizopus Species.</title>
        <authorList>
            <person name="Gryganskyi A.P."/>
            <person name="Golan J."/>
            <person name="Dolatabadi S."/>
            <person name="Mondo S."/>
            <person name="Robb S."/>
            <person name="Idnurm A."/>
            <person name="Muszewska A."/>
            <person name="Steczkiewicz K."/>
            <person name="Masonjones S."/>
            <person name="Liao H.L."/>
            <person name="Gajdeczka M.T."/>
            <person name="Anike F."/>
            <person name="Vuek A."/>
            <person name="Anishchenko I.M."/>
            <person name="Voigt K."/>
            <person name="de Hoog G.S."/>
            <person name="Smith M.E."/>
            <person name="Heitman J."/>
            <person name="Vilgalys R."/>
            <person name="Stajich J.E."/>
        </authorList>
    </citation>
    <scope>NUCLEOTIDE SEQUENCE [LARGE SCALE GENOMIC DNA]</scope>
    <source>
        <strain evidence="1 2">CBS 357.93</strain>
    </source>
</reference>
<organism evidence="1 2">
    <name type="scientific">Rhizopus azygosporus</name>
    <name type="common">Rhizopus microsporus var. azygosporus</name>
    <dbReference type="NCBI Taxonomy" id="86630"/>
    <lineage>
        <taxon>Eukaryota</taxon>
        <taxon>Fungi</taxon>
        <taxon>Fungi incertae sedis</taxon>
        <taxon>Mucoromycota</taxon>
        <taxon>Mucoromycotina</taxon>
        <taxon>Mucoromycetes</taxon>
        <taxon>Mucorales</taxon>
        <taxon>Mucorineae</taxon>
        <taxon>Rhizopodaceae</taxon>
        <taxon>Rhizopus</taxon>
    </lineage>
</organism>
<dbReference type="Proteomes" id="UP000252139">
    <property type="component" value="Unassembled WGS sequence"/>
</dbReference>
<protein>
    <submittedName>
        <fullName evidence="1">Uncharacterized protein</fullName>
    </submittedName>
</protein>
<keyword evidence="2" id="KW-1185">Reference proteome</keyword>
<dbReference type="EMBL" id="PJQL01001084">
    <property type="protein sequence ID" value="RCH90683.1"/>
    <property type="molecule type" value="Genomic_DNA"/>
</dbReference>
<dbReference type="OrthoDB" id="2275489at2759"/>
<proteinExistence type="predicted"/>
<gene>
    <name evidence="1" type="ORF">CU097_008819</name>
</gene>
<name>A0A367JL71_RHIAZ</name>
<sequence>MTLDFKIIHYNILKNKTALKMDNKFQTWGSVVNTNNKTFKDQGMNKSLCFQGTIETDGVGASIIKQNTTTNRKMAQPKTKHKESEDVARYIQNLTQEDLNETKSKCVLVDPGRRDLLYCMKETSTAKNKQVMPYTKMTRTKSSEAKLAKTKSSSVKVEEYETKADLYFGHLFVARTKGYFPQLDESIGIDMHATYLELMISQRHIPERLDNVDKTKLLEIVAKMSKESSDQGSLKQQASQILEKLQVLPFRKMKFSVKLYCDQADRMLVKKLKQKFGPDAVLVLERRLSVHYMRVGWKTLKQYAIHGPTRERLGQLYSVMDYNGKNDARHYEISNHNSYWAIRCTNSGCLEQLKPRLWNRDLAAVLNFKRKF</sequence>
<comment type="caution">
    <text evidence="1">The sequence shown here is derived from an EMBL/GenBank/DDBJ whole genome shotgun (WGS) entry which is preliminary data.</text>
</comment>
<evidence type="ECO:0000313" key="2">
    <source>
        <dbReference type="Proteomes" id="UP000252139"/>
    </source>
</evidence>
<accession>A0A367JL71</accession>
<dbReference type="AlphaFoldDB" id="A0A367JL71"/>
<evidence type="ECO:0000313" key="1">
    <source>
        <dbReference type="EMBL" id="RCH90683.1"/>
    </source>
</evidence>